<dbReference type="GO" id="GO:0008483">
    <property type="term" value="F:transaminase activity"/>
    <property type="evidence" value="ECO:0007669"/>
    <property type="project" value="UniProtKB-KW"/>
</dbReference>
<comment type="cofactor">
    <cofactor evidence="1 6">
        <name>pyridoxal 5'-phosphate</name>
        <dbReference type="ChEBI" id="CHEBI:597326"/>
    </cofactor>
</comment>
<dbReference type="InterPro" id="IPR050596">
    <property type="entry name" value="AspAT/PAT-like"/>
</dbReference>
<dbReference type="InterPro" id="IPR015421">
    <property type="entry name" value="PyrdxlP-dep_Trfase_major"/>
</dbReference>
<evidence type="ECO:0000259" key="7">
    <source>
        <dbReference type="Pfam" id="PF00155"/>
    </source>
</evidence>
<keyword evidence="4 6" id="KW-0808">Transferase</keyword>
<dbReference type="RefSeq" id="WP_280104071.1">
    <property type="nucleotide sequence ID" value="NZ_CP122961.1"/>
</dbReference>
<evidence type="ECO:0000256" key="1">
    <source>
        <dbReference type="ARBA" id="ARBA00001933"/>
    </source>
</evidence>
<evidence type="ECO:0000256" key="5">
    <source>
        <dbReference type="ARBA" id="ARBA00022898"/>
    </source>
</evidence>
<dbReference type="InterPro" id="IPR015422">
    <property type="entry name" value="PyrdxlP-dep_Trfase_small"/>
</dbReference>
<keyword evidence="5" id="KW-0663">Pyridoxal phosphate</keyword>
<dbReference type="Gene3D" id="3.40.640.10">
    <property type="entry name" value="Type I PLP-dependent aspartate aminotransferase-like (Major domain)"/>
    <property type="match status" value="1"/>
</dbReference>
<dbReference type="InterPro" id="IPR004839">
    <property type="entry name" value="Aminotransferase_I/II_large"/>
</dbReference>
<evidence type="ECO:0000256" key="4">
    <source>
        <dbReference type="ARBA" id="ARBA00022679"/>
    </source>
</evidence>
<dbReference type="Gene3D" id="3.90.1150.10">
    <property type="entry name" value="Aspartate Aminotransferase, domain 1"/>
    <property type="match status" value="1"/>
</dbReference>
<dbReference type="CDD" id="cd00609">
    <property type="entry name" value="AAT_like"/>
    <property type="match status" value="1"/>
</dbReference>
<dbReference type="Proteomes" id="UP001179830">
    <property type="component" value="Chromosome"/>
</dbReference>
<name>A0ABY8LLQ8_9GAMM</name>
<proteinExistence type="inferred from homology"/>
<dbReference type="InterPro" id="IPR004838">
    <property type="entry name" value="NHTrfase_class1_PyrdxlP-BS"/>
</dbReference>
<feature type="domain" description="Aminotransferase class I/classII large" evidence="7">
    <location>
        <begin position="32"/>
        <end position="392"/>
    </location>
</feature>
<dbReference type="EC" id="2.6.1.-" evidence="6"/>
<reference evidence="8" key="1">
    <citation type="submission" date="2023-04" db="EMBL/GenBank/DDBJ databases">
        <title>Complete genome sequence of Halomonas alkaliantarctica MSP3 isolated from marine sediment, Jeju Island.</title>
        <authorList>
            <person name="Park S.-J."/>
        </authorList>
    </citation>
    <scope>NUCLEOTIDE SEQUENCE</scope>
    <source>
        <strain evidence="8">MSP3</strain>
    </source>
</reference>
<dbReference type="SUPFAM" id="SSF53383">
    <property type="entry name" value="PLP-dependent transferases"/>
    <property type="match status" value="1"/>
</dbReference>
<evidence type="ECO:0000256" key="3">
    <source>
        <dbReference type="ARBA" id="ARBA00022576"/>
    </source>
</evidence>
<dbReference type="PROSITE" id="PS00105">
    <property type="entry name" value="AA_TRANSFER_CLASS_1"/>
    <property type="match status" value="1"/>
</dbReference>
<keyword evidence="9" id="KW-1185">Reference proteome</keyword>
<dbReference type="EMBL" id="CP122961">
    <property type="protein sequence ID" value="WGI24264.1"/>
    <property type="molecule type" value="Genomic_DNA"/>
</dbReference>
<dbReference type="InterPro" id="IPR015424">
    <property type="entry name" value="PyrdxlP-dep_Trfase"/>
</dbReference>
<evidence type="ECO:0000256" key="6">
    <source>
        <dbReference type="RuleBase" id="RU000481"/>
    </source>
</evidence>
<dbReference type="PANTHER" id="PTHR46383">
    <property type="entry name" value="ASPARTATE AMINOTRANSFERASE"/>
    <property type="match status" value="1"/>
</dbReference>
<keyword evidence="3 6" id="KW-0032">Aminotransferase</keyword>
<gene>
    <name evidence="8" type="ORF">QEN58_13065</name>
</gene>
<evidence type="ECO:0000313" key="9">
    <source>
        <dbReference type="Proteomes" id="UP001179830"/>
    </source>
</evidence>
<sequence length="409" mass="43886">MGILSSKLAAVKPSQTKAMTALAANLRAQGRNIITLSQGEPDFDTPANIKQAAIAAIEAGHTKYTAVAGIEALREAIVTKFQRENGLNFTADQITVGCGAKQLLFNALMASLDKGDEVAFATPCWVSYPEMIKLAGGTPVGLATHIDDSFILQPDVLRKALTPRTKWLMLNSPSNPTGAVYTRKDLEALAEVLRDYPDVWILSDDIYEHLVYGDAEFATLAAVAPDLAPRTLTVNGVSKAYAMTGWRVGYAAGPLELIKAMNTVQGQSTSHTSAISQYAAVEALLGDQSFLTNFRNAFEARRDLVVGLLNDIPGFECRLPDGAFYVFVACQKLLGSNTPNGQRLETDMDFAMYLLEEAGVAVVPGSGFLADGFIRISYAASEDELTTACDAISEAVHKLSYEKTGVKGE</sequence>
<evidence type="ECO:0000256" key="2">
    <source>
        <dbReference type="ARBA" id="ARBA00007441"/>
    </source>
</evidence>
<dbReference type="PANTHER" id="PTHR46383:SF1">
    <property type="entry name" value="ASPARTATE AMINOTRANSFERASE"/>
    <property type="match status" value="1"/>
</dbReference>
<evidence type="ECO:0000313" key="8">
    <source>
        <dbReference type="EMBL" id="WGI24264.1"/>
    </source>
</evidence>
<dbReference type="Pfam" id="PF00155">
    <property type="entry name" value="Aminotran_1_2"/>
    <property type="match status" value="1"/>
</dbReference>
<comment type="similarity">
    <text evidence="2 6">Belongs to the class-I pyridoxal-phosphate-dependent aminotransferase family.</text>
</comment>
<protein>
    <recommendedName>
        <fullName evidence="6">Aminotransferase</fullName>
        <ecNumber evidence="6">2.6.1.-</ecNumber>
    </recommendedName>
</protein>
<accession>A0ABY8LLQ8</accession>
<organism evidence="8 9">
    <name type="scientific">Halomonas alkaliantarctica</name>
    <dbReference type="NCBI Taxonomy" id="232346"/>
    <lineage>
        <taxon>Bacteria</taxon>
        <taxon>Pseudomonadati</taxon>
        <taxon>Pseudomonadota</taxon>
        <taxon>Gammaproteobacteria</taxon>
        <taxon>Oceanospirillales</taxon>
        <taxon>Halomonadaceae</taxon>
        <taxon>Halomonas</taxon>
    </lineage>
</organism>